<dbReference type="Gramene" id="KZN08159">
    <property type="protein sequence ID" value="KZN08159"/>
    <property type="gene ID" value="DCAR_001224"/>
</dbReference>
<dbReference type="PANTHER" id="PTHR34537">
    <property type="entry name" value="OS08G0459300 PROTEIN"/>
    <property type="match status" value="1"/>
</dbReference>
<feature type="chain" id="PRO_5007873514" description="Ferredoxin-like protein" evidence="1">
    <location>
        <begin position="24"/>
        <end position="230"/>
    </location>
</feature>
<proteinExistence type="predicted"/>
<comment type="caution">
    <text evidence="2">The sequence shown here is derived from an EMBL/GenBank/DDBJ whole genome shotgun (WGS) entry which is preliminary data.</text>
</comment>
<organism evidence="2">
    <name type="scientific">Daucus carota subsp. sativus</name>
    <name type="common">Carrot</name>
    <dbReference type="NCBI Taxonomy" id="79200"/>
    <lineage>
        <taxon>Eukaryota</taxon>
        <taxon>Viridiplantae</taxon>
        <taxon>Streptophyta</taxon>
        <taxon>Embryophyta</taxon>
        <taxon>Tracheophyta</taxon>
        <taxon>Spermatophyta</taxon>
        <taxon>Magnoliopsida</taxon>
        <taxon>eudicotyledons</taxon>
        <taxon>Gunneridae</taxon>
        <taxon>Pentapetalae</taxon>
        <taxon>asterids</taxon>
        <taxon>campanulids</taxon>
        <taxon>Apiales</taxon>
        <taxon>Apiaceae</taxon>
        <taxon>Apioideae</taxon>
        <taxon>Scandiceae</taxon>
        <taxon>Daucinae</taxon>
        <taxon>Daucus</taxon>
        <taxon>Daucus sect. Daucus</taxon>
    </lineage>
</organism>
<dbReference type="KEGG" id="dcr:108207017"/>
<name>A0A166FTK2_DAUCS</name>
<evidence type="ECO:0008006" key="3">
    <source>
        <dbReference type="Google" id="ProtNLM"/>
    </source>
</evidence>
<dbReference type="EMBL" id="LNRQ01000001">
    <property type="protein sequence ID" value="KZN08159.1"/>
    <property type="molecule type" value="Genomic_DNA"/>
</dbReference>
<dbReference type="PANTHER" id="PTHR34537:SF1">
    <property type="entry name" value="OS08G0459300 PROTEIN"/>
    <property type="match status" value="1"/>
</dbReference>
<reference evidence="2" key="1">
    <citation type="journal article" date="2016" name="Nat. Genet.">
        <title>A high-quality carrot genome assembly provides new insights into carotenoid accumulation and asterid genome evolution.</title>
        <authorList>
            <person name="Iorizzo M."/>
            <person name="Ellison S."/>
            <person name="Senalik D."/>
            <person name="Zeng P."/>
            <person name="Satapoomin P."/>
            <person name="Huang J."/>
            <person name="Bowman M."/>
            <person name="Iovene M."/>
            <person name="Sanseverino W."/>
            <person name="Cavagnaro P."/>
            <person name="Yildiz M."/>
            <person name="Macko-Podgorni A."/>
            <person name="Moranska E."/>
            <person name="Grzebelus E."/>
            <person name="Grzebelus D."/>
            <person name="Ashrafi H."/>
            <person name="Zheng Z."/>
            <person name="Cheng S."/>
            <person name="Spooner D."/>
            <person name="Van Deynze A."/>
            <person name="Simon P."/>
        </authorList>
    </citation>
    <scope>NUCLEOTIDE SEQUENCE [LARGE SCALE GENOMIC DNA]</scope>
    <source>
        <tissue evidence="2">Leaf</tissue>
    </source>
</reference>
<keyword evidence="1" id="KW-0732">Signal</keyword>
<dbReference type="AlphaFoldDB" id="A0A166FTK2"/>
<gene>
    <name evidence="2" type="ORF">DCAR_001224</name>
</gene>
<evidence type="ECO:0000313" key="2">
    <source>
        <dbReference type="EMBL" id="KZN08159.1"/>
    </source>
</evidence>
<accession>A0A166FTK2</accession>
<sequence>MASISCCALACIVLFYVSVPVSAHVEFSEKVTDNPADKLVAELNSNRTARKGSSALFNNPGLACIALQYIKAYGGDCDSVGGKNAKKPPDAEIAETFAPNCGVEVSSLAPFTGRLLGCQSKYIQPKQAFSDILVTNDKALEIVHNSNHSEVGAGVSGADGGGPYFWCVLFSNGKGNSSFAFEGGVAKSTRPGCYSGANDDCSGSYSFFRHPRLWPILVGAFIVMSYASLV</sequence>
<protein>
    <recommendedName>
        <fullName evidence="3">Ferredoxin-like protein</fullName>
    </recommendedName>
</protein>
<dbReference type="OMA" id="SPLNGMW"/>
<dbReference type="STRING" id="79200.A0A166FTK2"/>
<dbReference type="OrthoDB" id="742600at2759"/>
<feature type="signal peptide" evidence="1">
    <location>
        <begin position="1"/>
        <end position="23"/>
    </location>
</feature>
<evidence type="ECO:0000256" key="1">
    <source>
        <dbReference type="SAM" id="SignalP"/>
    </source>
</evidence>